<dbReference type="GO" id="GO:0016705">
    <property type="term" value="F:oxidoreductase activity, acting on paired donors, with incorporation or reduction of molecular oxygen"/>
    <property type="evidence" value="ECO:0007669"/>
    <property type="project" value="InterPro"/>
</dbReference>
<dbReference type="SUPFAM" id="SSF48264">
    <property type="entry name" value="Cytochrome P450"/>
    <property type="match status" value="1"/>
</dbReference>
<evidence type="ECO:0000256" key="8">
    <source>
        <dbReference type="ARBA" id="ARBA00023033"/>
    </source>
</evidence>
<evidence type="ECO:0000256" key="7">
    <source>
        <dbReference type="ARBA" id="ARBA00023004"/>
    </source>
</evidence>
<evidence type="ECO:0000256" key="2">
    <source>
        <dbReference type="ARBA" id="ARBA00004370"/>
    </source>
</evidence>
<dbReference type="Proteomes" id="UP000030645">
    <property type="component" value="Unassembled WGS sequence"/>
</dbReference>
<evidence type="ECO:0000313" key="10">
    <source>
        <dbReference type="EMBL" id="EXB80839.1"/>
    </source>
</evidence>
<dbReference type="STRING" id="981085.W9RJG6"/>
<evidence type="ECO:0000313" key="11">
    <source>
        <dbReference type="Proteomes" id="UP000030645"/>
    </source>
</evidence>
<dbReference type="GO" id="GO:0016020">
    <property type="term" value="C:membrane"/>
    <property type="evidence" value="ECO:0007669"/>
    <property type="project" value="UniProtKB-SubCell"/>
</dbReference>
<protein>
    <submittedName>
        <fullName evidence="10">Cytochrome P450 750A1</fullName>
    </submittedName>
</protein>
<organism evidence="10 11">
    <name type="scientific">Morus notabilis</name>
    <dbReference type="NCBI Taxonomy" id="981085"/>
    <lineage>
        <taxon>Eukaryota</taxon>
        <taxon>Viridiplantae</taxon>
        <taxon>Streptophyta</taxon>
        <taxon>Embryophyta</taxon>
        <taxon>Tracheophyta</taxon>
        <taxon>Spermatophyta</taxon>
        <taxon>Magnoliopsida</taxon>
        <taxon>eudicotyledons</taxon>
        <taxon>Gunneridae</taxon>
        <taxon>Pentapetalae</taxon>
        <taxon>rosids</taxon>
        <taxon>fabids</taxon>
        <taxon>Rosales</taxon>
        <taxon>Moraceae</taxon>
        <taxon>Moreae</taxon>
        <taxon>Morus</taxon>
    </lineage>
</organism>
<name>W9RJG6_9ROSA</name>
<dbReference type="GO" id="GO:0005506">
    <property type="term" value="F:iron ion binding"/>
    <property type="evidence" value="ECO:0007669"/>
    <property type="project" value="InterPro"/>
</dbReference>
<dbReference type="InterPro" id="IPR001128">
    <property type="entry name" value="Cyt_P450"/>
</dbReference>
<keyword evidence="9" id="KW-0472">Membrane</keyword>
<dbReference type="GO" id="GO:0020037">
    <property type="term" value="F:heme binding"/>
    <property type="evidence" value="ECO:0007669"/>
    <property type="project" value="InterPro"/>
</dbReference>
<keyword evidence="7" id="KW-0408">Iron</keyword>
<evidence type="ECO:0000256" key="1">
    <source>
        <dbReference type="ARBA" id="ARBA00001971"/>
    </source>
</evidence>
<keyword evidence="11" id="KW-1185">Reference proteome</keyword>
<evidence type="ECO:0000256" key="6">
    <source>
        <dbReference type="ARBA" id="ARBA00023002"/>
    </source>
</evidence>
<proteinExistence type="inferred from homology"/>
<keyword evidence="8" id="KW-0503">Monooxygenase</keyword>
<dbReference type="EMBL" id="KE344827">
    <property type="protein sequence ID" value="EXB80839.1"/>
    <property type="molecule type" value="Genomic_DNA"/>
</dbReference>
<keyword evidence="4" id="KW-0349">Heme</keyword>
<keyword evidence="6" id="KW-0560">Oxidoreductase</keyword>
<accession>W9RJG6</accession>
<dbReference type="PANTHER" id="PTHR47943:SF2">
    <property type="entry name" value="CYTOCHROME P450"/>
    <property type="match status" value="1"/>
</dbReference>
<dbReference type="PANTHER" id="PTHR47943">
    <property type="entry name" value="CYTOCHROME P450 93A3-LIKE"/>
    <property type="match status" value="1"/>
</dbReference>
<evidence type="ECO:0000256" key="5">
    <source>
        <dbReference type="ARBA" id="ARBA00022723"/>
    </source>
</evidence>
<evidence type="ECO:0000256" key="4">
    <source>
        <dbReference type="ARBA" id="ARBA00022617"/>
    </source>
</evidence>
<gene>
    <name evidence="10" type="ORF">L484_020097</name>
</gene>
<comment type="cofactor">
    <cofactor evidence="1">
        <name>heme</name>
        <dbReference type="ChEBI" id="CHEBI:30413"/>
    </cofactor>
</comment>
<reference evidence="11" key="1">
    <citation type="submission" date="2013-01" db="EMBL/GenBank/DDBJ databases">
        <title>Draft Genome Sequence of a Mulberry Tree, Morus notabilis C.K. Schneid.</title>
        <authorList>
            <person name="He N."/>
            <person name="Zhao S."/>
        </authorList>
    </citation>
    <scope>NUCLEOTIDE SEQUENCE</scope>
</reference>
<dbReference type="Pfam" id="PF00067">
    <property type="entry name" value="p450"/>
    <property type="match status" value="1"/>
</dbReference>
<comment type="subcellular location">
    <subcellularLocation>
        <location evidence="2">Membrane</location>
    </subcellularLocation>
</comment>
<comment type="similarity">
    <text evidence="3">Belongs to the cytochrome P450 family.</text>
</comment>
<sequence>MNWEQRNVIFAPYRSYWRDMRKMCTLELLSSAKICSFKAMRREEIGLLIEFIQNAACDRVAVDLTTKITSLNVDMSCRMVFGKRYSDKEFDERGFKAVIQEVLHLAAIPNLGDFIPFIAPLDL</sequence>
<dbReference type="eggNOG" id="KOG0156">
    <property type="taxonomic scope" value="Eukaryota"/>
</dbReference>
<dbReference type="AlphaFoldDB" id="W9RJG6"/>
<dbReference type="GO" id="GO:0004497">
    <property type="term" value="F:monooxygenase activity"/>
    <property type="evidence" value="ECO:0007669"/>
    <property type="project" value="UniProtKB-KW"/>
</dbReference>
<dbReference type="InterPro" id="IPR036396">
    <property type="entry name" value="Cyt_P450_sf"/>
</dbReference>
<evidence type="ECO:0000256" key="9">
    <source>
        <dbReference type="ARBA" id="ARBA00023136"/>
    </source>
</evidence>
<dbReference type="Gene3D" id="1.10.630.10">
    <property type="entry name" value="Cytochrome P450"/>
    <property type="match status" value="1"/>
</dbReference>
<keyword evidence="5" id="KW-0479">Metal-binding</keyword>
<evidence type="ECO:0000256" key="3">
    <source>
        <dbReference type="ARBA" id="ARBA00010617"/>
    </source>
</evidence>